<evidence type="ECO:0000256" key="5">
    <source>
        <dbReference type="ARBA" id="ARBA00023212"/>
    </source>
</evidence>
<keyword evidence="5" id="KW-0206">Cytoskeleton</keyword>
<dbReference type="GO" id="GO:0043015">
    <property type="term" value="F:gamma-tubulin binding"/>
    <property type="evidence" value="ECO:0007669"/>
    <property type="project" value="InterPro"/>
</dbReference>
<feature type="domain" description="Gamma tubulin complex component C-terminal" evidence="6">
    <location>
        <begin position="17"/>
        <end position="208"/>
    </location>
</feature>
<dbReference type="InterPro" id="IPR040457">
    <property type="entry name" value="GCP_C"/>
</dbReference>
<evidence type="ECO:0000256" key="1">
    <source>
        <dbReference type="ARBA" id="ARBA00004245"/>
    </source>
</evidence>
<protein>
    <recommendedName>
        <fullName evidence="6">Gamma tubulin complex component C-terminal domain-containing protein</fullName>
    </recommendedName>
</protein>
<dbReference type="GO" id="GO:0051321">
    <property type="term" value="P:meiotic cell cycle"/>
    <property type="evidence" value="ECO:0007669"/>
    <property type="project" value="TreeGrafter"/>
</dbReference>
<evidence type="ECO:0000313" key="7">
    <source>
        <dbReference type="EMBL" id="CAD9266216.1"/>
    </source>
</evidence>
<dbReference type="GO" id="GO:0031122">
    <property type="term" value="P:cytoplasmic microtubule organization"/>
    <property type="evidence" value="ECO:0007669"/>
    <property type="project" value="TreeGrafter"/>
</dbReference>
<dbReference type="GO" id="GO:0000930">
    <property type="term" value="C:gamma-tubulin complex"/>
    <property type="evidence" value="ECO:0007669"/>
    <property type="project" value="TreeGrafter"/>
</dbReference>
<organism evidence="7">
    <name type="scientific">Phaeomonas parva</name>
    <dbReference type="NCBI Taxonomy" id="124430"/>
    <lineage>
        <taxon>Eukaryota</taxon>
        <taxon>Sar</taxon>
        <taxon>Stramenopiles</taxon>
        <taxon>Ochrophyta</taxon>
        <taxon>Pinguiophyceae</taxon>
        <taxon>Pinguiochrysidales</taxon>
        <taxon>Pinguiochrysidaceae</taxon>
        <taxon>Phaeomonas</taxon>
    </lineage>
</organism>
<evidence type="ECO:0000256" key="3">
    <source>
        <dbReference type="ARBA" id="ARBA00022490"/>
    </source>
</evidence>
<dbReference type="PANTHER" id="PTHR19302:SF14">
    <property type="entry name" value="GAMMA-TUBULIN COMPLEX COMPONENT 3"/>
    <property type="match status" value="1"/>
</dbReference>
<dbReference type="GO" id="GO:0000278">
    <property type="term" value="P:mitotic cell cycle"/>
    <property type="evidence" value="ECO:0007669"/>
    <property type="project" value="TreeGrafter"/>
</dbReference>
<dbReference type="Pfam" id="PF04130">
    <property type="entry name" value="GCP_C_terminal"/>
    <property type="match status" value="1"/>
</dbReference>
<evidence type="ECO:0000256" key="2">
    <source>
        <dbReference type="ARBA" id="ARBA00010337"/>
    </source>
</evidence>
<comment type="similarity">
    <text evidence="2">Belongs to the TUBGCP family.</text>
</comment>
<comment type="subcellular location">
    <subcellularLocation>
        <location evidence="1">Cytoplasm</location>
        <location evidence="1">Cytoskeleton</location>
    </subcellularLocation>
</comment>
<evidence type="ECO:0000256" key="4">
    <source>
        <dbReference type="ARBA" id="ARBA00022701"/>
    </source>
</evidence>
<keyword evidence="4" id="KW-0493">Microtubule</keyword>
<dbReference type="GO" id="GO:0005874">
    <property type="term" value="C:microtubule"/>
    <property type="evidence" value="ECO:0007669"/>
    <property type="project" value="UniProtKB-KW"/>
</dbReference>
<dbReference type="GO" id="GO:0051225">
    <property type="term" value="P:spindle assembly"/>
    <property type="evidence" value="ECO:0007669"/>
    <property type="project" value="TreeGrafter"/>
</dbReference>
<dbReference type="GO" id="GO:0051011">
    <property type="term" value="F:microtubule minus-end binding"/>
    <property type="evidence" value="ECO:0007669"/>
    <property type="project" value="TreeGrafter"/>
</dbReference>
<dbReference type="InterPro" id="IPR007259">
    <property type="entry name" value="GCP"/>
</dbReference>
<dbReference type="EMBL" id="HBGJ01039116">
    <property type="protein sequence ID" value="CAD9266216.1"/>
    <property type="molecule type" value="Transcribed_RNA"/>
</dbReference>
<evidence type="ECO:0000259" key="6">
    <source>
        <dbReference type="Pfam" id="PF04130"/>
    </source>
</evidence>
<reference evidence="7" key="1">
    <citation type="submission" date="2021-01" db="EMBL/GenBank/DDBJ databases">
        <authorList>
            <person name="Corre E."/>
            <person name="Pelletier E."/>
            <person name="Niang G."/>
            <person name="Scheremetjew M."/>
            <person name="Finn R."/>
            <person name="Kale V."/>
            <person name="Holt S."/>
            <person name="Cochrane G."/>
            <person name="Meng A."/>
            <person name="Brown T."/>
            <person name="Cohen L."/>
        </authorList>
    </citation>
    <scope>NUCLEOTIDE SEQUENCE</scope>
    <source>
        <strain evidence="7">CCMP2877</strain>
    </source>
</reference>
<keyword evidence="3" id="KW-0963">Cytoplasm</keyword>
<sequence length="212" mass="23465">MAAAHVRIERDLPGIRALLHAASLAQGQMVHVASNLSSYVMFEVLETEWRGVAKKIEEATDMDAMIRAHDVYIHNVFAKALLLESEAELAELLRRVLEAIGSFCNCQNALFADAFGELARRRAEARDGGVSPRSPSITSPLGPRNLAPSTLEGDWDDGVPQRFLDSIRNAASAFEDALKRLILALEEDTKGAEMLKTMAYRLDFNGYYSRAR</sequence>
<dbReference type="Gene3D" id="1.20.120.1900">
    <property type="entry name" value="Gamma-tubulin complex, C-terminal domain"/>
    <property type="match status" value="1"/>
</dbReference>
<name>A0A7S1XYT4_9STRA</name>
<dbReference type="PANTHER" id="PTHR19302">
    <property type="entry name" value="GAMMA TUBULIN COMPLEX PROTEIN"/>
    <property type="match status" value="1"/>
</dbReference>
<dbReference type="AlphaFoldDB" id="A0A7S1XYT4"/>
<accession>A0A7S1XYT4</accession>
<gene>
    <name evidence="7" type="ORF">PPAR1163_LOCUS24640</name>
</gene>
<dbReference type="GO" id="GO:0000922">
    <property type="term" value="C:spindle pole"/>
    <property type="evidence" value="ECO:0007669"/>
    <property type="project" value="InterPro"/>
</dbReference>
<dbReference type="GO" id="GO:0007020">
    <property type="term" value="P:microtubule nucleation"/>
    <property type="evidence" value="ECO:0007669"/>
    <property type="project" value="InterPro"/>
</dbReference>
<dbReference type="InterPro" id="IPR042241">
    <property type="entry name" value="GCP_C_sf"/>
</dbReference>
<proteinExistence type="inferred from homology"/>